<proteinExistence type="inferred from homology"/>
<evidence type="ECO:0000313" key="10">
    <source>
        <dbReference type="Proteomes" id="UP000198508"/>
    </source>
</evidence>
<feature type="transmembrane region" description="Helical" evidence="7">
    <location>
        <begin position="180"/>
        <end position="205"/>
    </location>
</feature>
<keyword evidence="4 7" id="KW-0812">Transmembrane</keyword>
<evidence type="ECO:0000256" key="4">
    <source>
        <dbReference type="ARBA" id="ARBA00022692"/>
    </source>
</evidence>
<keyword evidence="10" id="KW-1185">Reference proteome</keyword>
<dbReference type="CDD" id="cd06261">
    <property type="entry name" value="TM_PBP2"/>
    <property type="match status" value="1"/>
</dbReference>
<name>A0A1I0HJR2_9FIRM</name>
<evidence type="ECO:0000259" key="8">
    <source>
        <dbReference type="PROSITE" id="PS50928"/>
    </source>
</evidence>
<dbReference type="InterPro" id="IPR000515">
    <property type="entry name" value="MetI-like"/>
</dbReference>
<protein>
    <submittedName>
        <fullName evidence="9">Carbohydrate ABC transporter membrane protein 2, CUT1 family</fullName>
    </submittedName>
</protein>
<keyword evidence="5 7" id="KW-1133">Transmembrane helix</keyword>
<dbReference type="GO" id="GO:0005886">
    <property type="term" value="C:plasma membrane"/>
    <property type="evidence" value="ECO:0007669"/>
    <property type="project" value="UniProtKB-SubCell"/>
</dbReference>
<dbReference type="AlphaFoldDB" id="A0A1I0HJR2"/>
<comment type="similarity">
    <text evidence="7">Belongs to the binding-protein-dependent transport system permease family.</text>
</comment>
<dbReference type="Pfam" id="PF00528">
    <property type="entry name" value="BPD_transp_1"/>
    <property type="match status" value="1"/>
</dbReference>
<dbReference type="Gene3D" id="1.10.3720.10">
    <property type="entry name" value="MetI-like"/>
    <property type="match status" value="1"/>
</dbReference>
<feature type="transmembrane region" description="Helical" evidence="7">
    <location>
        <begin position="136"/>
        <end position="159"/>
    </location>
</feature>
<dbReference type="Proteomes" id="UP000198508">
    <property type="component" value="Unassembled WGS sequence"/>
</dbReference>
<keyword evidence="2 7" id="KW-0813">Transport</keyword>
<feature type="transmembrane region" description="Helical" evidence="7">
    <location>
        <begin position="12"/>
        <end position="30"/>
    </location>
</feature>
<dbReference type="EMBL" id="FOIM01000016">
    <property type="protein sequence ID" value="SET83937.1"/>
    <property type="molecule type" value="Genomic_DNA"/>
</dbReference>
<evidence type="ECO:0000313" key="9">
    <source>
        <dbReference type="EMBL" id="SET83937.1"/>
    </source>
</evidence>
<keyword evidence="6 7" id="KW-0472">Membrane</keyword>
<keyword evidence="3" id="KW-1003">Cell membrane</keyword>
<comment type="subcellular location">
    <subcellularLocation>
        <location evidence="1 7">Cell membrane</location>
        <topology evidence="1 7">Multi-pass membrane protein</topology>
    </subcellularLocation>
</comment>
<sequence>MNKKKLISGLKTLAALLIIALHIAPFYIMINMSLKSASERTSRWLPPVKLYIQNYFNAMETGKLLRALGNTFFIVLCAVVIIVVVGAMAAYPLSRKTTRRNRLILAVIVGIMMVPQLSVLVPLYKEMVAMGGINRYWGVILVSATFNLPMAIYMYSNFIGTIPRELDEAAMIDGCSRMQVFFRIILPSLKATTASVIIWTSVGIWNDYQFQLYFLQKPQFRTITLAITTFFTDSKTDMGAAAAAAFIVVLPPVLMYIALQKYFVQGAMDSAVK</sequence>
<accession>A0A1I0HJR2</accession>
<evidence type="ECO:0000256" key="6">
    <source>
        <dbReference type="ARBA" id="ARBA00023136"/>
    </source>
</evidence>
<reference evidence="10" key="1">
    <citation type="submission" date="2016-10" db="EMBL/GenBank/DDBJ databases">
        <authorList>
            <person name="Varghese N."/>
            <person name="Submissions S."/>
        </authorList>
    </citation>
    <scope>NUCLEOTIDE SEQUENCE [LARGE SCALE GENOMIC DNA]</scope>
    <source>
        <strain evidence="10">NLAE-zl-G277</strain>
    </source>
</reference>
<dbReference type="SUPFAM" id="SSF161098">
    <property type="entry name" value="MetI-like"/>
    <property type="match status" value="1"/>
</dbReference>
<evidence type="ECO:0000256" key="2">
    <source>
        <dbReference type="ARBA" id="ARBA00022448"/>
    </source>
</evidence>
<feature type="transmembrane region" description="Helical" evidence="7">
    <location>
        <begin position="72"/>
        <end position="91"/>
    </location>
</feature>
<organism evidence="9 10">
    <name type="scientific">Enterocloster lavalensis</name>
    <dbReference type="NCBI Taxonomy" id="460384"/>
    <lineage>
        <taxon>Bacteria</taxon>
        <taxon>Bacillati</taxon>
        <taxon>Bacillota</taxon>
        <taxon>Clostridia</taxon>
        <taxon>Lachnospirales</taxon>
        <taxon>Lachnospiraceae</taxon>
        <taxon>Enterocloster</taxon>
    </lineage>
</organism>
<dbReference type="PANTHER" id="PTHR32243">
    <property type="entry name" value="MALTOSE TRANSPORT SYSTEM PERMEASE-RELATED"/>
    <property type="match status" value="1"/>
</dbReference>
<dbReference type="InterPro" id="IPR050901">
    <property type="entry name" value="BP-dep_ABC_trans_perm"/>
</dbReference>
<feature type="domain" description="ABC transmembrane type-1" evidence="8">
    <location>
        <begin position="68"/>
        <end position="259"/>
    </location>
</feature>
<dbReference type="RefSeq" id="WP_092365505.1">
    <property type="nucleotide sequence ID" value="NZ_CABJCG010000003.1"/>
</dbReference>
<evidence type="ECO:0000256" key="3">
    <source>
        <dbReference type="ARBA" id="ARBA00022475"/>
    </source>
</evidence>
<dbReference type="PANTHER" id="PTHR32243:SF24">
    <property type="entry name" value="DIACETYLCHITOBIOSE UPTAKE SYSTEM PERMEASE PROTEIN NGCG"/>
    <property type="match status" value="1"/>
</dbReference>
<dbReference type="GeneID" id="93277429"/>
<dbReference type="STRING" id="460384.SAMN05216313_11666"/>
<dbReference type="GO" id="GO:0055085">
    <property type="term" value="P:transmembrane transport"/>
    <property type="evidence" value="ECO:0007669"/>
    <property type="project" value="InterPro"/>
</dbReference>
<gene>
    <name evidence="9" type="ORF">SAMN05216313_11666</name>
</gene>
<dbReference type="InterPro" id="IPR035906">
    <property type="entry name" value="MetI-like_sf"/>
</dbReference>
<evidence type="ECO:0000256" key="7">
    <source>
        <dbReference type="RuleBase" id="RU363032"/>
    </source>
</evidence>
<dbReference type="PROSITE" id="PS50928">
    <property type="entry name" value="ABC_TM1"/>
    <property type="match status" value="1"/>
</dbReference>
<feature type="transmembrane region" description="Helical" evidence="7">
    <location>
        <begin position="103"/>
        <end position="124"/>
    </location>
</feature>
<feature type="transmembrane region" description="Helical" evidence="7">
    <location>
        <begin position="238"/>
        <end position="259"/>
    </location>
</feature>
<evidence type="ECO:0000256" key="1">
    <source>
        <dbReference type="ARBA" id="ARBA00004651"/>
    </source>
</evidence>
<evidence type="ECO:0000256" key="5">
    <source>
        <dbReference type="ARBA" id="ARBA00022989"/>
    </source>
</evidence>